<dbReference type="InterPro" id="IPR010843">
    <property type="entry name" value="Uncharacterised_AroM"/>
</dbReference>
<dbReference type="Pfam" id="PF07302">
    <property type="entry name" value="AroM"/>
    <property type="match status" value="1"/>
</dbReference>
<dbReference type="AlphaFoldDB" id="A0A562IHQ3"/>
<dbReference type="RefSeq" id="WP_145776787.1">
    <property type="nucleotide sequence ID" value="NZ_BAAATQ010000059.1"/>
</dbReference>
<accession>A0A562IHQ3</accession>
<keyword evidence="2" id="KW-1185">Reference proteome</keyword>
<sequence length="248" mass="25676">MTHVAADGGARRGRPKLGLVTIGQAPRVDLIPDVEAALSGVDWVEHGALDHLDADGIARLAPRGGERTLVSRLRDGSRVRLGATSIASALDDALRRCVADRCGAVLVLCTGRVEHGPAAVPVLHAEDLAHDLVARLVGAGRLGVLCPVPEQLPDIRNRWEGRLGRSVAAAAVDPYTAGLDEVAAAGRHVAAGGADVVFLDCIGYTGEQRDVLAADGIRAETARHLAVADAVRRLSSASGADHEGPPGR</sequence>
<gene>
    <name evidence="1" type="ORF">JD77_05564</name>
</gene>
<evidence type="ECO:0000313" key="2">
    <source>
        <dbReference type="Proteomes" id="UP000319825"/>
    </source>
</evidence>
<protein>
    <submittedName>
        <fullName evidence="1">Protein AroM</fullName>
    </submittedName>
</protein>
<dbReference type="OrthoDB" id="9798683at2"/>
<evidence type="ECO:0000313" key="1">
    <source>
        <dbReference type="EMBL" id="TWH70539.1"/>
    </source>
</evidence>
<comment type="caution">
    <text evidence="1">The sequence shown here is derived from an EMBL/GenBank/DDBJ whole genome shotgun (WGS) entry which is preliminary data.</text>
</comment>
<dbReference type="EMBL" id="VLKE01000001">
    <property type="protein sequence ID" value="TWH70539.1"/>
    <property type="molecule type" value="Genomic_DNA"/>
</dbReference>
<organism evidence="1 2">
    <name type="scientific">Micromonospora olivasterospora</name>
    <dbReference type="NCBI Taxonomy" id="1880"/>
    <lineage>
        <taxon>Bacteria</taxon>
        <taxon>Bacillati</taxon>
        <taxon>Actinomycetota</taxon>
        <taxon>Actinomycetes</taxon>
        <taxon>Micromonosporales</taxon>
        <taxon>Micromonosporaceae</taxon>
        <taxon>Micromonospora</taxon>
    </lineage>
</organism>
<dbReference type="Proteomes" id="UP000319825">
    <property type="component" value="Unassembled WGS sequence"/>
</dbReference>
<proteinExistence type="predicted"/>
<name>A0A562IHQ3_MICOL</name>
<reference evidence="1 2" key="1">
    <citation type="submission" date="2019-07" db="EMBL/GenBank/DDBJ databases">
        <title>R&amp;d 2014.</title>
        <authorList>
            <person name="Klenk H.-P."/>
        </authorList>
    </citation>
    <scope>NUCLEOTIDE SEQUENCE [LARGE SCALE GENOMIC DNA]</scope>
    <source>
        <strain evidence="1 2">DSM 43868</strain>
    </source>
</reference>